<comment type="caution">
    <text evidence="2">The sequence shown here is derived from an EMBL/GenBank/DDBJ whole genome shotgun (WGS) entry which is preliminary data.</text>
</comment>
<sequence length="571" mass="63886">MTEKHKLREHSCAHVVFGILCFMVTLAAAALQGVYLLLVRPRGYEFTTDWIPVWIITIGIGFCLLGFTCFLWWNRGVRIGLLTAVLATFVVGLLILPSFFTRESLVKVSFSPDYKHLLVLKGEEESGQIFEYRTRFYLFARKQQQFSYTVKNDMKFQWLADDVCAVTYESTDQQVHQYIATYGDRGNGISYYQVGAVIQGKWTMGDKNTAGWFMTANKDGITVGNAGFQETYAYGDCVQFGTLALALCNNGLPRYNIILNEDCSLSDSGLISRGGTVTLCQVSMDRTAPIEMFCTTPEIEQAVLPEEEMPTQEEMEESAIAQMKNFLSEDPTLSGMVPQDGIIKIESDSDNLYWIALLALKAERMDYAVNGVDVRVQLNQCALTAGDKKDCLLSLETTELAVTPGNQGSPPEGGSTTMRYRIRLMRGEGAYLALILYNDADGSQGLDQRKGNPVDLSAEPAYHFFIPGRYDTTYMYVNRLSPADAAEKLYKNALLSDYPKAVKSRDENFPGYLLDAETNTFLYYDGIAQDLKNYRFWLVQLPSGDLDSSQGLITTIGTYQVNILSGEFRSL</sequence>
<keyword evidence="1" id="KW-1133">Transmembrane helix</keyword>
<dbReference type="AlphaFoldDB" id="A0A949JZD8"/>
<gene>
    <name evidence="2" type="ORF">KTH89_05505</name>
</gene>
<dbReference type="EMBL" id="JAHQCW010000006">
    <property type="protein sequence ID" value="MBU9735985.1"/>
    <property type="molecule type" value="Genomic_DNA"/>
</dbReference>
<accession>A0A949JZD8</accession>
<dbReference type="RefSeq" id="WP_238720969.1">
    <property type="nucleotide sequence ID" value="NZ_JAHQCW010000006.1"/>
</dbReference>
<keyword evidence="3" id="KW-1185">Reference proteome</keyword>
<evidence type="ECO:0000313" key="2">
    <source>
        <dbReference type="EMBL" id="MBU9735985.1"/>
    </source>
</evidence>
<feature type="transmembrane region" description="Helical" evidence="1">
    <location>
        <begin position="50"/>
        <end position="73"/>
    </location>
</feature>
<organism evidence="2 3">
    <name type="scientific">Diplocloster agilis</name>
    <dbReference type="NCBI Taxonomy" id="2850323"/>
    <lineage>
        <taxon>Bacteria</taxon>
        <taxon>Bacillati</taxon>
        <taxon>Bacillota</taxon>
        <taxon>Clostridia</taxon>
        <taxon>Lachnospirales</taxon>
        <taxon>Lachnospiraceae</taxon>
        <taxon>Diplocloster</taxon>
    </lineage>
</organism>
<evidence type="ECO:0000256" key="1">
    <source>
        <dbReference type="SAM" id="Phobius"/>
    </source>
</evidence>
<proteinExistence type="predicted"/>
<evidence type="ECO:0000313" key="3">
    <source>
        <dbReference type="Proteomes" id="UP000712157"/>
    </source>
</evidence>
<feature type="transmembrane region" description="Helical" evidence="1">
    <location>
        <begin position="80"/>
        <end position="100"/>
    </location>
</feature>
<protein>
    <submittedName>
        <fullName evidence="2">Uncharacterized protein</fullName>
    </submittedName>
</protein>
<dbReference type="Proteomes" id="UP000712157">
    <property type="component" value="Unassembled WGS sequence"/>
</dbReference>
<feature type="transmembrane region" description="Helical" evidence="1">
    <location>
        <begin position="12"/>
        <end position="38"/>
    </location>
</feature>
<keyword evidence="1" id="KW-0472">Membrane</keyword>
<name>A0A949JZD8_9FIRM</name>
<keyword evidence="1" id="KW-0812">Transmembrane</keyword>
<reference evidence="2" key="1">
    <citation type="submission" date="2021-06" db="EMBL/GenBank/DDBJ databases">
        <title>Description of novel taxa of the family Lachnospiraceae.</title>
        <authorList>
            <person name="Chaplin A.V."/>
            <person name="Sokolova S.R."/>
            <person name="Pikina A.P."/>
            <person name="Korzhanova M."/>
            <person name="Belova V."/>
            <person name="Korostin D."/>
            <person name="Efimov B.A."/>
        </authorList>
    </citation>
    <scope>NUCLEOTIDE SEQUENCE</scope>
    <source>
        <strain evidence="2">ASD5720</strain>
    </source>
</reference>